<feature type="compositionally biased region" description="Basic and acidic residues" evidence="8">
    <location>
        <begin position="372"/>
        <end position="383"/>
    </location>
</feature>
<dbReference type="PANTHER" id="PTHR17039">
    <property type="entry name" value="U3 SMALL NUCLEOLAR RIBONUCLEOPROTEIN PROTEIN MPP10"/>
    <property type="match status" value="1"/>
</dbReference>
<dbReference type="STRING" id="1093900.A0A507BDQ2"/>
<keyword evidence="4 7" id="KW-0539">Nucleus</keyword>
<dbReference type="GO" id="GO:0032040">
    <property type="term" value="C:small-subunit processome"/>
    <property type="evidence" value="ECO:0007669"/>
    <property type="project" value="TreeGrafter"/>
</dbReference>
<proteinExistence type="inferred from homology"/>
<comment type="function">
    <text evidence="7">Involved in nucleolar processing of pre-18S ribosomal RNA.</text>
</comment>
<evidence type="ECO:0000256" key="8">
    <source>
        <dbReference type="SAM" id="MobiDB-lite"/>
    </source>
</evidence>
<accession>A0A507BDQ2</accession>
<dbReference type="InterPro" id="IPR012173">
    <property type="entry name" value="Mpp10"/>
</dbReference>
<comment type="subcellular location">
    <subcellularLocation>
        <location evidence="1 7">Nucleus</location>
        <location evidence="1 7">Nucleolus</location>
    </subcellularLocation>
</comment>
<feature type="region of interest" description="Disordered" evidence="8">
    <location>
        <begin position="341"/>
        <end position="414"/>
    </location>
</feature>
<feature type="compositionally biased region" description="Basic residues" evidence="8">
    <location>
        <begin position="647"/>
        <end position="658"/>
    </location>
</feature>
<keyword evidence="5 7" id="KW-0687">Ribonucleoprotein</keyword>
<name>A0A507BDQ2_9PEZI</name>
<feature type="compositionally biased region" description="Acidic residues" evidence="8">
    <location>
        <begin position="140"/>
        <end position="218"/>
    </location>
</feature>
<dbReference type="PANTHER" id="PTHR17039:SF0">
    <property type="entry name" value="U3 SMALL NUCLEOLAR RIBONUCLEOPROTEIN PROTEIN MPP10"/>
    <property type="match status" value="1"/>
</dbReference>
<evidence type="ECO:0000256" key="4">
    <source>
        <dbReference type="ARBA" id="ARBA00023242"/>
    </source>
</evidence>
<dbReference type="OrthoDB" id="445326at2759"/>
<dbReference type="InParanoid" id="A0A507BDQ2"/>
<sequence>MISMPPAKDMASVLAFLDAANRHVFLQPPSSVPTASLQLAKDTLDAFAGQVSDEQQQQLREAGKKRKRGGQGLDRGEVLKIRKLHIDGFETGQVWQQAKRIISSALLQSEETLRELEESNQIETGDGPKQLEQADIHGEDESEGSDSESEAESSGDNDSQVEEVNEDEQDSDDLDDLGDLRDDWEEEEDEEGLEGEEGDDVDDDEEDFDDEPEQEFVEDPNGLNDGFFSIDDFNKQTQWFEDQDARADPNTDAADDDDELDWHADPMSQPQGKPQTSRKGGRDEEDDPELDEEDEDDEAGPTFGNMALDAPEGDSDDEMEENIENGMDLDLTANDIFYKDFFAPPPKKAKKGAKPVKRSLPKPAEIQDEDVERAMADVRRDLFENLSDQSDSEDALSEVSAGDPRSRRSAHERRQAKLLEEIRKLESEAVKEKKWTLSGEASAPARPHNSLLDEELDFEYVGKPVPVITQEVSEDIEDMIKRRILAQEFDDVIRRLPTGDLPANTRRGLIEIDDKQGKSLAEIYEEEHVKNADPDSYVSKADEKLQKEEREVEQMWKELSAKLDSLSSWHYKPKPAEPSLTVVADVATIAMEDAQPTTAQGVAGGESMIAPQEVYRAGKETAEKGEVVNRDGLPVARQEMTREDRTRKHRRNKERIRKSGAGDGKQLSKKAQEKQDTIAELKRGGVKVINRKGEIVDAEGNKAKAAQAATSGSFKL</sequence>
<dbReference type="GO" id="GO:0005732">
    <property type="term" value="C:sno(s)RNA-containing ribonucleoprotein complex"/>
    <property type="evidence" value="ECO:0007669"/>
    <property type="project" value="UniProtKB-UniRule"/>
</dbReference>
<comment type="similarity">
    <text evidence="6 7">Belongs to the MPP10 family.</text>
</comment>
<organism evidence="9 10">
    <name type="scientific">Thyridium curvatum</name>
    <dbReference type="NCBI Taxonomy" id="1093900"/>
    <lineage>
        <taxon>Eukaryota</taxon>
        <taxon>Fungi</taxon>
        <taxon>Dikarya</taxon>
        <taxon>Ascomycota</taxon>
        <taxon>Pezizomycotina</taxon>
        <taxon>Sordariomycetes</taxon>
        <taxon>Sordariomycetidae</taxon>
        <taxon>Thyridiales</taxon>
        <taxon>Thyridiaceae</taxon>
        <taxon>Thyridium</taxon>
    </lineage>
</organism>
<evidence type="ECO:0000313" key="10">
    <source>
        <dbReference type="Proteomes" id="UP000319257"/>
    </source>
</evidence>
<dbReference type="GO" id="GO:0006364">
    <property type="term" value="P:rRNA processing"/>
    <property type="evidence" value="ECO:0007669"/>
    <property type="project" value="UniProtKB-KW"/>
</dbReference>
<feature type="region of interest" description="Disordered" evidence="8">
    <location>
        <begin position="114"/>
        <end position="326"/>
    </location>
</feature>
<dbReference type="GO" id="GO:0034457">
    <property type="term" value="C:Mpp10 complex"/>
    <property type="evidence" value="ECO:0007669"/>
    <property type="project" value="UniProtKB-UniRule"/>
</dbReference>
<dbReference type="FunCoup" id="A0A507BDQ2">
    <property type="interactions" value="901"/>
</dbReference>
<feature type="compositionally biased region" description="Acidic residues" evidence="8">
    <location>
        <begin position="283"/>
        <end position="299"/>
    </location>
</feature>
<feature type="compositionally biased region" description="Basic residues" evidence="8">
    <location>
        <begin position="347"/>
        <end position="360"/>
    </location>
</feature>
<gene>
    <name evidence="9" type="ORF">E0L32_012093</name>
</gene>
<comment type="caution">
    <text evidence="9">The sequence shown here is derived from an EMBL/GenBank/DDBJ whole genome shotgun (WGS) entry which is preliminary data.</text>
</comment>
<keyword evidence="10" id="KW-1185">Reference proteome</keyword>
<evidence type="ECO:0000256" key="2">
    <source>
        <dbReference type="ARBA" id="ARBA00022517"/>
    </source>
</evidence>
<dbReference type="Proteomes" id="UP000319257">
    <property type="component" value="Unassembled WGS sequence"/>
</dbReference>
<dbReference type="RefSeq" id="XP_030999324.1">
    <property type="nucleotide sequence ID" value="XM_031134896.1"/>
</dbReference>
<protein>
    <recommendedName>
        <fullName evidence="7">U3 small nucleolar ribonucleoprotein protein MPP10</fullName>
    </recommendedName>
</protein>
<keyword evidence="2 7" id="KW-0690">Ribosome biogenesis</keyword>
<dbReference type="AlphaFoldDB" id="A0A507BDQ2"/>
<evidence type="ECO:0000256" key="1">
    <source>
        <dbReference type="ARBA" id="ARBA00004604"/>
    </source>
</evidence>
<feature type="compositionally biased region" description="Acidic residues" evidence="8">
    <location>
        <begin position="311"/>
        <end position="323"/>
    </location>
</feature>
<dbReference type="GeneID" id="41979540"/>
<evidence type="ECO:0000256" key="5">
    <source>
        <dbReference type="ARBA" id="ARBA00023274"/>
    </source>
</evidence>
<dbReference type="PIRSF" id="PIRSF017300">
    <property type="entry name" value="snoRNP_Mpp10"/>
    <property type="match status" value="1"/>
</dbReference>
<reference evidence="9 10" key="1">
    <citation type="submission" date="2019-06" db="EMBL/GenBank/DDBJ databases">
        <title>Draft genome sequence of the filamentous fungus Phialemoniopsis curvata isolated from diesel fuel.</title>
        <authorList>
            <person name="Varaljay V.A."/>
            <person name="Lyon W.J."/>
            <person name="Crouch A.L."/>
            <person name="Drake C.E."/>
            <person name="Hollomon J.M."/>
            <person name="Nadeau L.J."/>
            <person name="Nunn H.S."/>
            <person name="Stevenson B.S."/>
            <person name="Bojanowski C.L."/>
            <person name="Crookes-Goodson W.J."/>
        </authorList>
    </citation>
    <scope>NUCLEOTIDE SEQUENCE [LARGE SCALE GENOMIC DNA]</scope>
    <source>
        <strain evidence="9 10">D216</strain>
    </source>
</reference>
<evidence type="ECO:0000256" key="6">
    <source>
        <dbReference type="ARBA" id="ARBA00029455"/>
    </source>
</evidence>
<dbReference type="Pfam" id="PF04006">
    <property type="entry name" value="Mpp10"/>
    <property type="match status" value="1"/>
</dbReference>
<feature type="region of interest" description="Disordered" evidence="8">
    <location>
        <begin position="638"/>
        <end position="675"/>
    </location>
</feature>
<feature type="compositionally biased region" description="Polar residues" evidence="8">
    <location>
        <begin position="268"/>
        <end position="278"/>
    </location>
</feature>
<evidence type="ECO:0000256" key="3">
    <source>
        <dbReference type="ARBA" id="ARBA00022552"/>
    </source>
</evidence>
<keyword evidence="3 7" id="KW-0698">rRNA processing</keyword>
<evidence type="ECO:0000256" key="7">
    <source>
        <dbReference type="PIRNR" id="PIRNR017300"/>
    </source>
</evidence>
<evidence type="ECO:0000313" key="9">
    <source>
        <dbReference type="EMBL" id="TPX17613.1"/>
    </source>
</evidence>
<dbReference type="EMBL" id="SKBQ01000135">
    <property type="protein sequence ID" value="TPX17613.1"/>
    <property type="molecule type" value="Genomic_DNA"/>
</dbReference>